<sequence>MADDSASSGDAAGETWIPASRRPDGTWRKARRVKDGYVPPDEVAKYESKGKQWANSFSKLPPGVHEEENKQLTKNQKKRKNKKKEESEHQRCEVEEVTEKLQSATVSRTATAAGTVYTSNPDDLKLKRVKNLRKKLRQIEELQEKIDSGELVNPEATQLEKLSRREEIEKELAELEQEA</sequence>
<dbReference type="EMBL" id="RCHS01004063">
    <property type="protein sequence ID" value="RMX37954.1"/>
    <property type="molecule type" value="Genomic_DNA"/>
</dbReference>
<dbReference type="Proteomes" id="UP000275408">
    <property type="component" value="Unassembled WGS sequence"/>
</dbReference>
<comment type="similarity">
    <text evidence="1">Belongs to the pym family.</text>
</comment>
<feature type="compositionally biased region" description="Basic and acidic residues" evidence="3">
    <location>
        <begin position="83"/>
        <end position="96"/>
    </location>
</feature>
<feature type="coiled-coil region" evidence="2">
    <location>
        <begin position="132"/>
        <end position="178"/>
    </location>
</feature>
<evidence type="ECO:0000313" key="6">
    <source>
        <dbReference type="Proteomes" id="UP000275408"/>
    </source>
</evidence>
<dbReference type="InterPro" id="IPR015362">
    <property type="entry name" value="WIBG_mago-bd"/>
</dbReference>
<dbReference type="Pfam" id="PF09282">
    <property type="entry name" value="Mago-bind"/>
    <property type="match status" value="1"/>
</dbReference>
<dbReference type="GO" id="GO:0003723">
    <property type="term" value="F:RNA binding"/>
    <property type="evidence" value="ECO:0007669"/>
    <property type="project" value="TreeGrafter"/>
</dbReference>
<dbReference type="PANTHER" id="PTHR22959:SF0">
    <property type="entry name" value="PARTNER OF Y14 AND MAGO"/>
    <property type="match status" value="1"/>
</dbReference>
<name>A0A3M6T9K1_POCDA</name>
<feature type="region of interest" description="Disordered" evidence="3">
    <location>
        <begin position="1"/>
        <end position="96"/>
    </location>
</feature>
<dbReference type="GO" id="GO:0035145">
    <property type="term" value="C:exon-exon junction complex"/>
    <property type="evidence" value="ECO:0007669"/>
    <property type="project" value="TreeGrafter"/>
</dbReference>
<dbReference type="OrthoDB" id="21625at2759"/>
<dbReference type="PANTHER" id="PTHR22959">
    <property type="entry name" value="PYM PROTEIN"/>
    <property type="match status" value="1"/>
</dbReference>
<evidence type="ECO:0000256" key="1">
    <source>
        <dbReference type="ARBA" id="ARBA00009394"/>
    </source>
</evidence>
<dbReference type="OMA" id="IPGCADS"/>
<accession>A0A3M6T9K1</accession>
<protein>
    <recommendedName>
        <fullName evidence="4">WIBG Mago-binding domain-containing protein</fullName>
    </recommendedName>
</protein>
<evidence type="ECO:0000256" key="2">
    <source>
        <dbReference type="SAM" id="Coils"/>
    </source>
</evidence>
<evidence type="ECO:0000256" key="3">
    <source>
        <dbReference type="SAM" id="MobiDB-lite"/>
    </source>
</evidence>
<evidence type="ECO:0000313" key="5">
    <source>
        <dbReference type="EMBL" id="RMX37954.1"/>
    </source>
</evidence>
<dbReference type="GO" id="GO:0005737">
    <property type="term" value="C:cytoplasm"/>
    <property type="evidence" value="ECO:0007669"/>
    <property type="project" value="TreeGrafter"/>
</dbReference>
<proteinExistence type="inferred from homology"/>
<dbReference type="InterPro" id="IPR039333">
    <property type="entry name" value="PYM1"/>
</dbReference>
<keyword evidence="2" id="KW-0175">Coiled coil</keyword>
<comment type="caution">
    <text evidence="5">The sequence shown here is derived from an EMBL/GenBank/DDBJ whole genome shotgun (WGS) entry which is preliminary data.</text>
</comment>
<dbReference type="InterPro" id="IPR036348">
    <property type="entry name" value="WIBG_N_sf"/>
</dbReference>
<dbReference type="SUPFAM" id="SSF101931">
    <property type="entry name" value="Pym (Within the bgcn gene intron protein, WIBG), N-terminal domain"/>
    <property type="match status" value="1"/>
</dbReference>
<reference evidence="5 6" key="1">
    <citation type="journal article" date="2018" name="Sci. Rep.">
        <title>Comparative analysis of the Pocillopora damicornis genome highlights role of immune system in coral evolution.</title>
        <authorList>
            <person name="Cunning R."/>
            <person name="Bay R.A."/>
            <person name="Gillette P."/>
            <person name="Baker A.C."/>
            <person name="Traylor-Knowles N."/>
        </authorList>
    </citation>
    <scope>NUCLEOTIDE SEQUENCE [LARGE SCALE GENOMIC DNA]</scope>
    <source>
        <strain evidence="5">RSMAS</strain>
        <tissue evidence="5">Whole animal</tissue>
    </source>
</reference>
<feature type="domain" description="WIBG Mago-binding" evidence="4">
    <location>
        <begin position="13"/>
        <end position="39"/>
    </location>
</feature>
<dbReference type="AlphaFoldDB" id="A0A3M6T9K1"/>
<evidence type="ECO:0000259" key="4">
    <source>
        <dbReference type="SMART" id="SM01273"/>
    </source>
</evidence>
<feature type="compositionally biased region" description="Low complexity" evidence="3">
    <location>
        <begin position="1"/>
        <end position="13"/>
    </location>
</feature>
<keyword evidence="6" id="KW-1185">Reference proteome</keyword>
<dbReference type="STRING" id="46731.A0A3M6T9K1"/>
<organism evidence="5 6">
    <name type="scientific">Pocillopora damicornis</name>
    <name type="common">Cauliflower coral</name>
    <name type="synonym">Millepora damicornis</name>
    <dbReference type="NCBI Taxonomy" id="46731"/>
    <lineage>
        <taxon>Eukaryota</taxon>
        <taxon>Metazoa</taxon>
        <taxon>Cnidaria</taxon>
        <taxon>Anthozoa</taxon>
        <taxon>Hexacorallia</taxon>
        <taxon>Scleractinia</taxon>
        <taxon>Astrocoeniina</taxon>
        <taxon>Pocilloporidae</taxon>
        <taxon>Pocillopora</taxon>
    </lineage>
</organism>
<gene>
    <name evidence="5" type="ORF">pdam_00009054</name>
</gene>
<dbReference type="GO" id="GO:1903259">
    <property type="term" value="P:exon-exon junction complex disassembly"/>
    <property type="evidence" value="ECO:0007669"/>
    <property type="project" value="InterPro"/>
</dbReference>
<dbReference type="SMART" id="SM01273">
    <property type="entry name" value="Mago-bind"/>
    <property type="match status" value="1"/>
</dbReference>